<dbReference type="PANTHER" id="PTHR42681">
    <property type="entry name" value="MALONYL-COA-ACYL CARRIER PROTEIN TRANSACYLASE, MITOCHONDRIAL"/>
    <property type="match status" value="1"/>
</dbReference>
<protein>
    <recommendedName>
        <fullName evidence="2 6">Malonyl CoA-acyl carrier protein transacylase</fullName>
        <ecNumber evidence="1 6">2.3.1.39</ecNumber>
    </recommendedName>
</protein>
<comment type="catalytic activity">
    <reaction evidence="5 6">
        <text>holo-[ACP] + malonyl-CoA = malonyl-[ACP] + CoA</text>
        <dbReference type="Rhea" id="RHEA:41792"/>
        <dbReference type="Rhea" id="RHEA-COMP:9623"/>
        <dbReference type="Rhea" id="RHEA-COMP:9685"/>
        <dbReference type="ChEBI" id="CHEBI:57287"/>
        <dbReference type="ChEBI" id="CHEBI:57384"/>
        <dbReference type="ChEBI" id="CHEBI:64479"/>
        <dbReference type="ChEBI" id="CHEBI:78449"/>
        <dbReference type="EC" id="2.3.1.39"/>
    </reaction>
</comment>
<dbReference type="FunFam" id="3.30.70.250:FF:000001">
    <property type="entry name" value="Malonyl CoA-acyl carrier protein transacylase"/>
    <property type="match status" value="1"/>
</dbReference>
<dbReference type="Gene3D" id="3.30.70.250">
    <property type="entry name" value="Malonyl-CoA ACP transacylase, ACP-binding"/>
    <property type="match status" value="1"/>
</dbReference>
<reference evidence="9" key="1">
    <citation type="journal article" date="2020" name="mSystems">
        <title>Genome- and Community-Level Interaction Insights into Carbon Utilization and Element Cycling Functions of Hydrothermarchaeota in Hydrothermal Sediment.</title>
        <authorList>
            <person name="Zhou Z."/>
            <person name="Liu Y."/>
            <person name="Xu W."/>
            <person name="Pan J."/>
            <person name="Luo Z.H."/>
            <person name="Li M."/>
        </authorList>
    </citation>
    <scope>NUCLEOTIDE SEQUENCE [LARGE SCALE GENOMIC DNA]</scope>
    <source>
        <strain evidence="9">HyVt-577</strain>
    </source>
</reference>
<dbReference type="Pfam" id="PF00698">
    <property type="entry name" value="Acyl_transf_1"/>
    <property type="match status" value="1"/>
</dbReference>
<dbReference type="AlphaFoldDB" id="A0A7V4U1S7"/>
<dbReference type="SMART" id="SM00827">
    <property type="entry name" value="PKS_AT"/>
    <property type="match status" value="1"/>
</dbReference>
<evidence type="ECO:0000256" key="7">
    <source>
        <dbReference type="PIRSR" id="PIRSR000446-1"/>
    </source>
</evidence>
<dbReference type="GO" id="GO:0005829">
    <property type="term" value="C:cytosol"/>
    <property type="evidence" value="ECO:0007669"/>
    <property type="project" value="TreeGrafter"/>
</dbReference>
<keyword evidence="3 6" id="KW-0808">Transferase</keyword>
<sequence>MKTAFIFPGQASQHVGMGKDLYETYPPVKEIFDSANEILGFDLKNLCFEGPEEELKQTYITQPAIFVHSVAVVRLLKEKNIAPDGVAGHSLGEYSALVAAGSLDFEDGLRLVQRRGELMQQAGKEKPGTMAALIGLTAEQVYEICDKLKGEGVVQPANFNSPGQIAISGDVDTVKKAIELAKETGAKKAVELVVSGAFHSPLMAEAQSGLKEALDTVTIKDAQVPLYSNVEARPVRNAEEIRELLFRQLTHPVRWQEIIENMIGDDFSLFYEAGPGKVLKGLQKRINREVPCQNIGTVEQIENLGVQV</sequence>
<gene>
    <name evidence="9" type="primary">fabD</name>
    <name evidence="9" type="ORF">ENK44_11995</name>
</gene>
<dbReference type="NCBIfam" id="TIGR00128">
    <property type="entry name" value="fabD"/>
    <property type="match status" value="1"/>
</dbReference>
<evidence type="ECO:0000256" key="4">
    <source>
        <dbReference type="ARBA" id="ARBA00023315"/>
    </source>
</evidence>
<dbReference type="PANTHER" id="PTHR42681:SF1">
    <property type="entry name" value="MALONYL-COA-ACYL CARRIER PROTEIN TRANSACYLASE, MITOCHONDRIAL"/>
    <property type="match status" value="1"/>
</dbReference>
<dbReference type="EMBL" id="DRQG01000110">
    <property type="protein sequence ID" value="HGY56421.1"/>
    <property type="molecule type" value="Genomic_DNA"/>
</dbReference>
<dbReference type="Gene3D" id="3.40.366.10">
    <property type="entry name" value="Malonyl-Coenzyme A Acyl Carrier Protein, domain 2"/>
    <property type="match status" value="1"/>
</dbReference>
<keyword evidence="4 6" id="KW-0012">Acyltransferase</keyword>
<dbReference type="GO" id="GO:0004314">
    <property type="term" value="F:[acyl-carrier-protein] S-malonyltransferase activity"/>
    <property type="evidence" value="ECO:0007669"/>
    <property type="project" value="UniProtKB-EC"/>
</dbReference>
<dbReference type="InterPro" id="IPR016035">
    <property type="entry name" value="Acyl_Trfase/lysoPLipase"/>
</dbReference>
<comment type="similarity">
    <text evidence="6">Belongs to the fabD family.</text>
</comment>
<dbReference type="InterPro" id="IPR050858">
    <property type="entry name" value="Mal-CoA-ACP_Trans/PKS_FabD"/>
</dbReference>
<feature type="active site" evidence="7">
    <location>
        <position position="199"/>
    </location>
</feature>
<evidence type="ECO:0000256" key="5">
    <source>
        <dbReference type="ARBA" id="ARBA00048462"/>
    </source>
</evidence>
<proteinExistence type="inferred from homology"/>
<organism evidence="9">
    <name type="scientific">Caldithrix abyssi</name>
    <dbReference type="NCBI Taxonomy" id="187145"/>
    <lineage>
        <taxon>Bacteria</taxon>
        <taxon>Pseudomonadati</taxon>
        <taxon>Calditrichota</taxon>
        <taxon>Calditrichia</taxon>
        <taxon>Calditrichales</taxon>
        <taxon>Calditrichaceae</taxon>
        <taxon>Caldithrix</taxon>
    </lineage>
</organism>
<dbReference type="SUPFAM" id="SSF52151">
    <property type="entry name" value="FabD/lysophospholipase-like"/>
    <property type="match status" value="1"/>
</dbReference>
<dbReference type="PIRSF" id="PIRSF000446">
    <property type="entry name" value="Mct"/>
    <property type="match status" value="1"/>
</dbReference>
<dbReference type="InterPro" id="IPR016036">
    <property type="entry name" value="Malonyl_transacylase_ACP-bd"/>
</dbReference>
<evidence type="ECO:0000313" key="9">
    <source>
        <dbReference type="EMBL" id="HGY56421.1"/>
    </source>
</evidence>
<dbReference type="EC" id="2.3.1.39" evidence="1 6"/>
<dbReference type="GO" id="GO:0006633">
    <property type="term" value="P:fatty acid biosynthetic process"/>
    <property type="evidence" value="ECO:0007669"/>
    <property type="project" value="TreeGrafter"/>
</dbReference>
<name>A0A7V4U1S7_CALAY</name>
<dbReference type="InterPro" id="IPR001227">
    <property type="entry name" value="Ac_transferase_dom_sf"/>
</dbReference>
<evidence type="ECO:0000256" key="2">
    <source>
        <dbReference type="ARBA" id="ARBA00018953"/>
    </source>
</evidence>
<dbReference type="InterPro" id="IPR024925">
    <property type="entry name" value="Malonyl_CoA-ACP_transAc"/>
</dbReference>
<dbReference type="InterPro" id="IPR014043">
    <property type="entry name" value="Acyl_transferase_dom"/>
</dbReference>
<dbReference type="SUPFAM" id="SSF55048">
    <property type="entry name" value="Probable ACP-binding domain of malonyl-CoA ACP transacylase"/>
    <property type="match status" value="1"/>
</dbReference>
<evidence type="ECO:0000256" key="6">
    <source>
        <dbReference type="PIRNR" id="PIRNR000446"/>
    </source>
</evidence>
<dbReference type="Proteomes" id="UP000885779">
    <property type="component" value="Unassembled WGS sequence"/>
</dbReference>
<comment type="caution">
    <text evidence="9">The sequence shown here is derived from an EMBL/GenBank/DDBJ whole genome shotgun (WGS) entry which is preliminary data.</text>
</comment>
<feature type="domain" description="Malonyl-CoA:ACP transacylase (MAT)" evidence="8">
    <location>
        <begin position="6"/>
        <end position="300"/>
    </location>
</feature>
<feature type="active site" evidence="7">
    <location>
        <position position="90"/>
    </location>
</feature>
<evidence type="ECO:0000259" key="8">
    <source>
        <dbReference type="SMART" id="SM00827"/>
    </source>
</evidence>
<evidence type="ECO:0000256" key="1">
    <source>
        <dbReference type="ARBA" id="ARBA00013258"/>
    </source>
</evidence>
<evidence type="ECO:0000256" key="3">
    <source>
        <dbReference type="ARBA" id="ARBA00022679"/>
    </source>
</evidence>
<dbReference type="InterPro" id="IPR004410">
    <property type="entry name" value="Malonyl_CoA-ACP_transAc_FabD"/>
</dbReference>
<accession>A0A7V4U1S7</accession>